<keyword evidence="4" id="KW-1185">Reference proteome</keyword>
<dbReference type="Proteomes" id="UP001190700">
    <property type="component" value="Unassembled WGS sequence"/>
</dbReference>
<evidence type="ECO:0000313" key="4">
    <source>
        <dbReference type="Proteomes" id="UP001190700"/>
    </source>
</evidence>
<organism evidence="3 4">
    <name type="scientific">Cymbomonas tetramitiformis</name>
    <dbReference type="NCBI Taxonomy" id="36881"/>
    <lineage>
        <taxon>Eukaryota</taxon>
        <taxon>Viridiplantae</taxon>
        <taxon>Chlorophyta</taxon>
        <taxon>Pyramimonadophyceae</taxon>
        <taxon>Pyramimonadales</taxon>
        <taxon>Pyramimonadaceae</taxon>
        <taxon>Cymbomonas</taxon>
    </lineage>
</organism>
<reference evidence="3 4" key="1">
    <citation type="journal article" date="2015" name="Genome Biol. Evol.">
        <title>Comparative Genomics of a Bacterivorous Green Alga Reveals Evolutionary Causalities and Consequences of Phago-Mixotrophic Mode of Nutrition.</title>
        <authorList>
            <person name="Burns J.A."/>
            <person name="Paasch A."/>
            <person name="Narechania A."/>
            <person name="Kim E."/>
        </authorList>
    </citation>
    <scope>NUCLEOTIDE SEQUENCE [LARGE SCALE GENOMIC DNA]</scope>
    <source>
        <strain evidence="3 4">PLY_AMNH</strain>
    </source>
</reference>
<evidence type="ECO:0000256" key="2">
    <source>
        <dbReference type="SAM" id="MobiDB-lite"/>
    </source>
</evidence>
<sequence length="212" mass="23067">MGQFLDLESWFLQPTTRSRAIWQAVTPSDAANSGGPGQDGQADSAAGPQAGGAVGILVGFSGLFREDNLTAGETGAWNTCAALVRDDILFKDRGEEVWNRVGRPETIQCGRSGDSWSARPGRRGIRRVSSWRRRVATVPMTHGALVADIKSLAERVGLDPGSYAEHSLRRGGATAAMRLDVNNMCIKMQGDWKSDCFERYCELDQEQKLVPP</sequence>
<feature type="region of interest" description="Disordered" evidence="2">
    <location>
        <begin position="27"/>
        <end position="48"/>
    </location>
</feature>
<dbReference type="EMBL" id="LGRX02012787">
    <property type="protein sequence ID" value="KAK3266876.1"/>
    <property type="molecule type" value="Genomic_DNA"/>
</dbReference>
<dbReference type="GO" id="GO:0015074">
    <property type="term" value="P:DNA integration"/>
    <property type="evidence" value="ECO:0007669"/>
    <property type="project" value="InterPro"/>
</dbReference>
<dbReference type="InterPro" id="IPR052925">
    <property type="entry name" value="Phage_Integrase-like_Recomb"/>
</dbReference>
<proteinExistence type="predicted"/>
<protein>
    <recommendedName>
        <fullName evidence="5">Tyr recombinase domain-containing protein</fullName>
    </recommendedName>
</protein>
<dbReference type="GO" id="GO:0003677">
    <property type="term" value="F:DNA binding"/>
    <property type="evidence" value="ECO:0007669"/>
    <property type="project" value="InterPro"/>
</dbReference>
<dbReference type="Gene3D" id="1.10.443.10">
    <property type="entry name" value="Intergrase catalytic core"/>
    <property type="match status" value="1"/>
</dbReference>
<dbReference type="PANTHER" id="PTHR34605:SF4">
    <property type="entry name" value="DNA ADENINE METHYLTRANSFERASE"/>
    <property type="match status" value="1"/>
</dbReference>
<evidence type="ECO:0000256" key="1">
    <source>
        <dbReference type="ARBA" id="ARBA00023172"/>
    </source>
</evidence>
<dbReference type="InterPro" id="IPR013762">
    <property type="entry name" value="Integrase-like_cat_sf"/>
</dbReference>
<dbReference type="GO" id="GO:0006310">
    <property type="term" value="P:DNA recombination"/>
    <property type="evidence" value="ECO:0007669"/>
    <property type="project" value="UniProtKB-KW"/>
</dbReference>
<dbReference type="SUPFAM" id="SSF56349">
    <property type="entry name" value="DNA breaking-rejoining enzymes"/>
    <property type="match status" value="1"/>
</dbReference>
<dbReference type="PANTHER" id="PTHR34605">
    <property type="entry name" value="PHAGE_INTEGRASE DOMAIN-CONTAINING PROTEIN"/>
    <property type="match status" value="1"/>
</dbReference>
<name>A0AAE0FVM8_9CHLO</name>
<comment type="caution">
    <text evidence="3">The sequence shown here is derived from an EMBL/GenBank/DDBJ whole genome shotgun (WGS) entry which is preliminary data.</text>
</comment>
<gene>
    <name evidence="3" type="ORF">CYMTET_24537</name>
</gene>
<evidence type="ECO:0000313" key="3">
    <source>
        <dbReference type="EMBL" id="KAK3266876.1"/>
    </source>
</evidence>
<keyword evidence="1" id="KW-0233">DNA recombination</keyword>
<dbReference type="AlphaFoldDB" id="A0AAE0FVM8"/>
<accession>A0AAE0FVM8</accession>
<dbReference type="InterPro" id="IPR011010">
    <property type="entry name" value="DNA_brk_join_enz"/>
</dbReference>
<evidence type="ECO:0008006" key="5">
    <source>
        <dbReference type="Google" id="ProtNLM"/>
    </source>
</evidence>